<evidence type="ECO:0000256" key="2">
    <source>
        <dbReference type="ARBA" id="ARBA00022448"/>
    </source>
</evidence>
<dbReference type="InterPro" id="IPR003593">
    <property type="entry name" value="AAA+_ATPase"/>
</dbReference>
<comment type="caution">
    <text evidence="12">The sequence shown here is derived from an EMBL/GenBank/DDBJ whole genome shotgun (WGS) entry which is preliminary data.</text>
</comment>
<dbReference type="GO" id="GO:0016887">
    <property type="term" value="F:ATP hydrolysis activity"/>
    <property type="evidence" value="ECO:0007669"/>
    <property type="project" value="InterPro"/>
</dbReference>
<dbReference type="CDD" id="cd18596">
    <property type="entry name" value="ABC_6TM_VMR1_D1_like"/>
    <property type="match status" value="1"/>
</dbReference>
<evidence type="ECO:0000256" key="1">
    <source>
        <dbReference type="ARBA" id="ARBA00004141"/>
    </source>
</evidence>
<feature type="transmembrane region" description="Helical" evidence="9">
    <location>
        <begin position="154"/>
        <end position="173"/>
    </location>
</feature>
<name>A0A9W8PBK0_9AGAR</name>
<feature type="transmembrane region" description="Helical" evidence="9">
    <location>
        <begin position="103"/>
        <end position="121"/>
    </location>
</feature>
<dbReference type="PANTHER" id="PTHR24223:SF415">
    <property type="entry name" value="FI20190P1"/>
    <property type="match status" value="1"/>
</dbReference>
<keyword evidence="8 9" id="KW-0472">Membrane</keyword>
<dbReference type="SUPFAM" id="SSF90123">
    <property type="entry name" value="ABC transporter transmembrane region"/>
    <property type="match status" value="2"/>
</dbReference>
<dbReference type="EMBL" id="JANVFU010000001">
    <property type="protein sequence ID" value="KAJ3750837.1"/>
    <property type="molecule type" value="Genomic_DNA"/>
</dbReference>
<feature type="domain" description="ABC transmembrane type-1" evidence="11">
    <location>
        <begin position="907"/>
        <end position="1172"/>
    </location>
</feature>
<dbReference type="InterPro" id="IPR036640">
    <property type="entry name" value="ABC1_TM_sf"/>
</dbReference>
<sequence>MSAGYHIDILAPSFIILLTVIFDTLSAFHATIPNALKCLWQHIASPFQSFLTVDDFDEPAGKPIPKSELKIKILCILSSVESSGWLGYFVYACVNHDGTSSAFRALLNFLSWFYVSMRVLFKQPSTPPYFLISFASLHAFISFFNLSFHTPQNLHVWMGSLNVIISVLFLWVAGSLPLQDIPPGERIAHRNDVPSVLMTCPEDDVTLWAWLTFTFVEPIFAVANKGTLNDTDVWSLSPYFKHKNLFNKCLEYREKHPKHSLLRFLLVSNSLDLILDVVLELWTAVIGFVPPYALKEILSMLTVNTPESRQTAYFWAFITFLAHLSFAQKDLIQQWHTRRCYERTRGQLFCTIHYKALKRQDVTGRIDTEEENKSADLGKIVNLMQGDSYAVSQRFWEFSAIVASPVRLVIALVFLYKILGWTALSGVLVVLLAYVLNYPLAKYNIYITRQSWKAKDERMTIVNELLQNIRFLKFYGWENHWGHKTADRRENELSWRVKENVVDTAISFIWTWMPSATALVSFLSYTLIARERLTVSTAFTAIALFTQLQEPMTALPGQFFAMLHAYVSMQRIERYLAEDEVADWVSAFTASTAPESDLKTGFSEAIFEWETVPRKAPEVEAFRLGSLDFIFPAGEISLITGATGSGKSALLAALLGEMQCLSGNVHLDKRNHRVAYCAQNPWLEHATIRDNITFGATLGFDETRYGAVIEACALERDLQVFNAGDLTEIGEKGITLSGGQRARIALARALYSQARVILLDDPLAAVDMHTAQHLVNNCFASELLRGRTVILVTHHIGLCLPISSYLVELSRGSVIRKGPIRGFEEKVLQNVIEIEDRPFTKEEREATLEQVNEADVLQGSSGSPQRHSTKSSINSGKLIGVEARAEGRVSLKTYLTYIKAAGVMSWILTLLLMLAIRAINIGNQVFLAAWGEAYQEKHPALAMITNIKVKYPWGNFPSPDDNVKPWLLVYFYISMAGAFCVLFYIALGYYASLQASRSLFLELMNSLVRASSRWLDTTPIGRILNRFTTDINTIDGALQNSARNCLGGVLNFLASFMVILVVIPTFAPFALFIAWLYIRLAPPYIRASRDLRRLESISLSPAFAGFDELLRGLAHIRAFGMEKRYQNNFYNKVDKFQSFDHCYWLVNCWLRWRYDCLGSVIVLLSTLFALWMGIPDGSTAIVIVQAGVFAEASRQLVRVAAQLELDFNSVERVVEYLDIPQEAPAIIKDHRPPAYWPSNSGRLVLENLSVKYAPGLPAVLQNVSFAVEPSEKIGVVGRTGSGKSTLALSLLRIIEPAGGRIILDDIDISTIGLEDLRTRITIVSQDVSLFSGTLRSNLDPMETHSPEECLEVMKRCHLDSVIVHKENDDDAFLNMPVNEGSLSGGERQLVALSRAILRGTNIIIMDEATSQIDAQLDENIQKTIREELGGAIVITIAHRLKTIIDYDRILVLDNGEIAEFGTPKELLKKDGGVFKEMCRKSPDWSFFETLVVD</sequence>
<dbReference type="CDD" id="cd03244">
    <property type="entry name" value="ABCC_MRP_domain2"/>
    <property type="match status" value="1"/>
</dbReference>
<dbReference type="InterPro" id="IPR011527">
    <property type="entry name" value="ABC1_TM_dom"/>
</dbReference>
<comment type="subcellular location">
    <subcellularLocation>
        <location evidence="1">Membrane</location>
        <topology evidence="1">Multi-pass membrane protein</topology>
    </subcellularLocation>
</comment>
<dbReference type="FunFam" id="1.20.1560.10:FF:000013">
    <property type="entry name" value="ABC transporter C family member 2"/>
    <property type="match status" value="1"/>
</dbReference>
<feature type="domain" description="ABC transporter" evidence="10">
    <location>
        <begin position="607"/>
        <end position="836"/>
    </location>
</feature>
<evidence type="ECO:0000313" key="13">
    <source>
        <dbReference type="Proteomes" id="UP001142393"/>
    </source>
</evidence>
<evidence type="ECO:0000256" key="7">
    <source>
        <dbReference type="ARBA" id="ARBA00022989"/>
    </source>
</evidence>
<feature type="transmembrane region" description="Helical" evidence="9">
    <location>
        <begin position="128"/>
        <end position="148"/>
    </location>
</feature>
<feature type="transmembrane region" description="Helical" evidence="9">
    <location>
        <begin position="967"/>
        <end position="991"/>
    </location>
</feature>
<dbReference type="InterPro" id="IPR027417">
    <property type="entry name" value="P-loop_NTPase"/>
</dbReference>
<evidence type="ECO:0000259" key="11">
    <source>
        <dbReference type="PROSITE" id="PS50929"/>
    </source>
</evidence>
<dbReference type="PROSITE" id="PS00211">
    <property type="entry name" value="ABC_TRANSPORTER_1"/>
    <property type="match status" value="2"/>
</dbReference>
<evidence type="ECO:0000256" key="5">
    <source>
        <dbReference type="ARBA" id="ARBA00022741"/>
    </source>
</evidence>
<dbReference type="InterPro" id="IPR050173">
    <property type="entry name" value="ABC_transporter_C-like"/>
</dbReference>
<feature type="transmembrane region" description="Helical" evidence="9">
    <location>
        <begin position="421"/>
        <end position="440"/>
    </location>
</feature>
<dbReference type="Proteomes" id="UP001142393">
    <property type="component" value="Unassembled WGS sequence"/>
</dbReference>
<keyword evidence="12" id="KW-0378">Hydrolase</keyword>
<evidence type="ECO:0000259" key="10">
    <source>
        <dbReference type="PROSITE" id="PS50893"/>
    </source>
</evidence>
<feature type="domain" description="ABC transmembrane type-1" evidence="11">
    <location>
        <begin position="283"/>
        <end position="559"/>
    </location>
</feature>
<dbReference type="CDD" id="cd18604">
    <property type="entry name" value="ABC_6TM_VMR1_D2_like"/>
    <property type="match status" value="1"/>
</dbReference>
<evidence type="ECO:0000256" key="8">
    <source>
        <dbReference type="ARBA" id="ARBA00023136"/>
    </source>
</evidence>
<keyword evidence="3 9" id="KW-0812">Transmembrane</keyword>
<keyword evidence="4" id="KW-0677">Repeat</keyword>
<dbReference type="GO" id="GO:0016020">
    <property type="term" value="C:membrane"/>
    <property type="evidence" value="ECO:0007669"/>
    <property type="project" value="UniProtKB-SubCell"/>
</dbReference>
<gene>
    <name evidence="12" type="ORF">DFH05DRAFT_1386411</name>
</gene>
<evidence type="ECO:0000256" key="3">
    <source>
        <dbReference type="ARBA" id="ARBA00022692"/>
    </source>
</evidence>
<dbReference type="GO" id="GO:0005524">
    <property type="term" value="F:ATP binding"/>
    <property type="evidence" value="ECO:0007669"/>
    <property type="project" value="UniProtKB-KW"/>
</dbReference>
<feature type="transmembrane region" description="Helical" evidence="9">
    <location>
        <begin position="505"/>
        <end position="528"/>
    </location>
</feature>
<feature type="domain" description="ABC transporter" evidence="10">
    <location>
        <begin position="1243"/>
        <end position="1479"/>
    </location>
</feature>
<dbReference type="CDD" id="cd03250">
    <property type="entry name" value="ABCC_MRP_domain1"/>
    <property type="match status" value="1"/>
</dbReference>
<feature type="transmembrane region" description="Helical" evidence="9">
    <location>
        <begin position="894"/>
        <end position="916"/>
    </location>
</feature>
<evidence type="ECO:0000256" key="4">
    <source>
        <dbReference type="ARBA" id="ARBA00022737"/>
    </source>
</evidence>
<dbReference type="PROSITE" id="PS50929">
    <property type="entry name" value="ABC_TM1F"/>
    <property type="match status" value="2"/>
</dbReference>
<evidence type="ECO:0000313" key="12">
    <source>
        <dbReference type="EMBL" id="KAJ3750837.1"/>
    </source>
</evidence>
<accession>A0A9W8PBK0</accession>
<keyword evidence="6" id="KW-0067">ATP-binding</keyword>
<dbReference type="InterPro" id="IPR017871">
    <property type="entry name" value="ABC_transporter-like_CS"/>
</dbReference>
<dbReference type="GO" id="GO:0140359">
    <property type="term" value="F:ABC-type transporter activity"/>
    <property type="evidence" value="ECO:0007669"/>
    <property type="project" value="InterPro"/>
</dbReference>
<dbReference type="Gene3D" id="1.20.1560.10">
    <property type="entry name" value="ABC transporter type 1, transmembrane domain"/>
    <property type="match status" value="2"/>
</dbReference>
<dbReference type="SMART" id="SM00382">
    <property type="entry name" value="AAA"/>
    <property type="match status" value="2"/>
</dbReference>
<keyword evidence="13" id="KW-1185">Reference proteome</keyword>
<keyword evidence="7 9" id="KW-1133">Transmembrane helix</keyword>
<protein>
    <submittedName>
        <fullName evidence="12">P-loop containing nucleoside triphosphate hydrolase protein</fullName>
    </submittedName>
</protein>
<organism evidence="12 13">
    <name type="scientific">Lentinula detonsa</name>
    <dbReference type="NCBI Taxonomy" id="2804962"/>
    <lineage>
        <taxon>Eukaryota</taxon>
        <taxon>Fungi</taxon>
        <taxon>Dikarya</taxon>
        <taxon>Basidiomycota</taxon>
        <taxon>Agaricomycotina</taxon>
        <taxon>Agaricomycetes</taxon>
        <taxon>Agaricomycetidae</taxon>
        <taxon>Agaricales</taxon>
        <taxon>Marasmiineae</taxon>
        <taxon>Omphalotaceae</taxon>
        <taxon>Lentinula</taxon>
    </lineage>
</organism>
<dbReference type="Pfam" id="PF00005">
    <property type="entry name" value="ABC_tran"/>
    <property type="match status" value="2"/>
</dbReference>
<dbReference type="FunFam" id="3.40.50.300:FF:001354">
    <property type="entry name" value="ATP-binding cassette (ABC) transporter, putative"/>
    <property type="match status" value="1"/>
</dbReference>
<reference evidence="12 13" key="1">
    <citation type="journal article" date="2023" name="Proc. Natl. Acad. Sci. U.S.A.">
        <title>A global phylogenomic analysis of the shiitake genus Lentinula.</title>
        <authorList>
            <person name="Sierra-Patev S."/>
            <person name="Min B."/>
            <person name="Naranjo-Ortiz M."/>
            <person name="Looney B."/>
            <person name="Konkel Z."/>
            <person name="Slot J.C."/>
            <person name="Sakamoto Y."/>
            <person name="Steenwyk J.L."/>
            <person name="Rokas A."/>
            <person name="Carro J."/>
            <person name="Camarero S."/>
            <person name="Ferreira P."/>
            <person name="Molpeceres G."/>
            <person name="Ruiz-Duenas F.J."/>
            <person name="Serrano A."/>
            <person name="Henrissat B."/>
            <person name="Drula E."/>
            <person name="Hughes K.W."/>
            <person name="Mata J.L."/>
            <person name="Ishikawa N.K."/>
            <person name="Vargas-Isla R."/>
            <person name="Ushijima S."/>
            <person name="Smith C.A."/>
            <person name="Donoghue J."/>
            <person name="Ahrendt S."/>
            <person name="Andreopoulos W."/>
            <person name="He G."/>
            <person name="LaButti K."/>
            <person name="Lipzen A."/>
            <person name="Ng V."/>
            <person name="Riley R."/>
            <person name="Sandor L."/>
            <person name="Barry K."/>
            <person name="Martinez A.T."/>
            <person name="Xiao Y."/>
            <person name="Gibbons J.G."/>
            <person name="Terashima K."/>
            <person name="Grigoriev I.V."/>
            <person name="Hibbett D."/>
        </authorList>
    </citation>
    <scope>NUCLEOTIDE SEQUENCE [LARGE SCALE GENOMIC DNA]</scope>
    <source>
        <strain evidence="12 13">TFB7810</strain>
    </source>
</reference>
<evidence type="ECO:0000256" key="6">
    <source>
        <dbReference type="ARBA" id="ARBA00022840"/>
    </source>
</evidence>
<feature type="transmembrane region" description="Helical" evidence="9">
    <location>
        <begin position="1156"/>
        <end position="1174"/>
    </location>
</feature>
<feature type="transmembrane region" description="Helical" evidence="9">
    <location>
        <begin position="12"/>
        <end position="32"/>
    </location>
</feature>
<dbReference type="InterPro" id="IPR003439">
    <property type="entry name" value="ABC_transporter-like_ATP-bd"/>
</dbReference>
<evidence type="ECO:0000256" key="9">
    <source>
        <dbReference type="SAM" id="Phobius"/>
    </source>
</evidence>
<keyword evidence="5" id="KW-0547">Nucleotide-binding</keyword>
<dbReference type="Pfam" id="PF00664">
    <property type="entry name" value="ABC_membrane"/>
    <property type="match status" value="2"/>
</dbReference>
<dbReference type="SUPFAM" id="SSF52540">
    <property type="entry name" value="P-loop containing nucleoside triphosphate hydrolases"/>
    <property type="match status" value="2"/>
</dbReference>
<keyword evidence="2" id="KW-0813">Transport</keyword>
<feature type="transmembrane region" description="Helical" evidence="9">
    <location>
        <begin position="1052"/>
        <end position="1078"/>
    </location>
</feature>
<proteinExistence type="predicted"/>
<dbReference type="PANTHER" id="PTHR24223">
    <property type="entry name" value="ATP-BINDING CASSETTE SUB-FAMILY C"/>
    <property type="match status" value="1"/>
</dbReference>
<dbReference type="PROSITE" id="PS50893">
    <property type="entry name" value="ABC_TRANSPORTER_2"/>
    <property type="match status" value="2"/>
</dbReference>
<dbReference type="Gene3D" id="3.40.50.300">
    <property type="entry name" value="P-loop containing nucleotide triphosphate hydrolases"/>
    <property type="match status" value="2"/>
</dbReference>